<keyword evidence="3" id="KW-1185">Reference proteome</keyword>
<evidence type="ECO:0000256" key="1">
    <source>
        <dbReference type="SAM" id="Phobius"/>
    </source>
</evidence>
<name>A0A5C3KI76_COPMA</name>
<evidence type="ECO:0000313" key="2">
    <source>
        <dbReference type="EMBL" id="TFK19939.1"/>
    </source>
</evidence>
<dbReference type="CDD" id="cd12087">
    <property type="entry name" value="TM_EGFR-like"/>
    <property type="match status" value="1"/>
</dbReference>
<sequence length="440" mass="49047">MQRFTQHYRNAAKIYGSSDFEFDPSAEVPNDPDWECLVDKTLIRKETSTNNRENNWCFCEFRNLPDGEHTVKLNVRSRSRPFWFDKLYYRPSVQVEGQQVLVTRDDTDVSYSDGGSWQPLDNNAYYADSQGDNVTFPFIGSGLVLWSVLPTNFPSRVGKGSYVLDGGEITRFTIPRPRHNETEYNFKLFETPTLPHGPHTITVRYESPQNSGFAPLSIASFLIRNGTNRRAPGLGSSPRPNHWAYQDASQGARNGMEPAAVAGMVLGVVALLLATAGSVYYIHRRRHYKGLVDSGDDGFDENVPRPYHMTRQSYLRTVPEASRGHLVESDKQVKLLAPGAVYGEHRPMSQYSVATSFKASPRPQTVAFPATISGSSTLLPLQDSTSTLQAPPSASSESAPVVYRQRTPIELIVDHRDSGVRLDMIGQLSMVENPPANTPD</sequence>
<proteinExistence type="predicted"/>
<accession>A0A5C3KI76</accession>
<dbReference type="Gene3D" id="2.60.120.260">
    <property type="entry name" value="Galactose-binding domain-like"/>
    <property type="match status" value="1"/>
</dbReference>
<dbReference type="AlphaFoldDB" id="A0A5C3KI76"/>
<keyword evidence="1" id="KW-0472">Membrane</keyword>
<reference evidence="2 3" key="1">
    <citation type="journal article" date="2019" name="Nat. Ecol. Evol.">
        <title>Megaphylogeny resolves global patterns of mushroom evolution.</title>
        <authorList>
            <person name="Varga T."/>
            <person name="Krizsan K."/>
            <person name="Foldi C."/>
            <person name="Dima B."/>
            <person name="Sanchez-Garcia M."/>
            <person name="Sanchez-Ramirez S."/>
            <person name="Szollosi G.J."/>
            <person name="Szarkandi J.G."/>
            <person name="Papp V."/>
            <person name="Albert L."/>
            <person name="Andreopoulos W."/>
            <person name="Angelini C."/>
            <person name="Antonin V."/>
            <person name="Barry K.W."/>
            <person name="Bougher N.L."/>
            <person name="Buchanan P."/>
            <person name="Buyck B."/>
            <person name="Bense V."/>
            <person name="Catcheside P."/>
            <person name="Chovatia M."/>
            <person name="Cooper J."/>
            <person name="Damon W."/>
            <person name="Desjardin D."/>
            <person name="Finy P."/>
            <person name="Geml J."/>
            <person name="Haridas S."/>
            <person name="Hughes K."/>
            <person name="Justo A."/>
            <person name="Karasinski D."/>
            <person name="Kautmanova I."/>
            <person name="Kiss B."/>
            <person name="Kocsube S."/>
            <person name="Kotiranta H."/>
            <person name="LaButti K.M."/>
            <person name="Lechner B.E."/>
            <person name="Liimatainen K."/>
            <person name="Lipzen A."/>
            <person name="Lukacs Z."/>
            <person name="Mihaltcheva S."/>
            <person name="Morgado L.N."/>
            <person name="Niskanen T."/>
            <person name="Noordeloos M.E."/>
            <person name="Ohm R.A."/>
            <person name="Ortiz-Santana B."/>
            <person name="Ovrebo C."/>
            <person name="Racz N."/>
            <person name="Riley R."/>
            <person name="Savchenko A."/>
            <person name="Shiryaev A."/>
            <person name="Soop K."/>
            <person name="Spirin V."/>
            <person name="Szebenyi C."/>
            <person name="Tomsovsky M."/>
            <person name="Tulloss R.E."/>
            <person name="Uehling J."/>
            <person name="Grigoriev I.V."/>
            <person name="Vagvolgyi C."/>
            <person name="Papp T."/>
            <person name="Martin F.M."/>
            <person name="Miettinen O."/>
            <person name="Hibbett D.S."/>
            <person name="Nagy L.G."/>
        </authorList>
    </citation>
    <scope>NUCLEOTIDE SEQUENCE [LARGE SCALE GENOMIC DNA]</scope>
    <source>
        <strain evidence="2 3">CBS 121175</strain>
    </source>
</reference>
<dbReference type="Proteomes" id="UP000307440">
    <property type="component" value="Unassembled WGS sequence"/>
</dbReference>
<evidence type="ECO:0000313" key="3">
    <source>
        <dbReference type="Proteomes" id="UP000307440"/>
    </source>
</evidence>
<gene>
    <name evidence="2" type="ORF">FA15DRAFT_759706</name>
</gene>
<dbReference type="EMBL" id="ML210318">
    <property type="protein sequence ID" value="TFK19939.1"/>
    <property type="molecule type" value="Genomic_DNA"/>
</dbReference>
<organism evidence="2 3">
    <name type="scientific">Coprinopsis marcescibilis</name>
    <name type="common">Agaric fungus</name>
    <name type="synonym">Psathyrella marcescibilis</name>
    <dbReference type="NCBI Taxonomy" id="230819"/>
    <lineage>
        <taxon>Eukaryota</taxon>
        <taxon>Fungi</taxon>
        <taxon>Dikarya</taxon>
        <taxon>Basidiomycota</taxon>
        <taxon>Agaricomycotina</taxon>
        <taxon>Agaricomycetes</taxon>
        <taxon>Agaricomycetidae</taxon>
        <taxon>Agaricales</taxon>
        <taxon>Agaricineae</taxon>
        <taxon>Psathyrellaceae</taxon>
        <taxon>Coprinopsis</taxon>
    </lineage>
</organism>
<dbReference type="STRING" id="230819.A0A5C3KI76"/>
<feature type="transmembrane region" description="Helical" evidence="1">
    <location>
        <begin position="259"/>
        <end position="282"/>
    </location>
</feature>
<keyword evidence="1" id="KW-1133">Transmembrane helix</keyword>
<keyword evidence="1" id="KW-0812">Transmembrane</keyword>
<dbReference type="OrthoDB" id="3013353at2759"/>
<protein>
    <submittedName>
        <fullName evidence="2">Uncharacterized protein</fullName>
    </submittedName>
</protein>